<name>A0AB34K5L4_PRYPA</name>
<feature type="compositionally biased region" description="Basic and acidic residues" evidence="1">
    <location>
        <begin position="295"/>
        <end position="346"/>
    </location>
</feature>
<organism evidence="2 3">
    <name type="scientific">Prymnesium parvum</name>
    <name type="common">Toxic golden alga</name>
    <dbReference type="NCBI Taxonomy" id="97485"/>
    <lineage>
        <taxon>Eukaryota</taxon>
        <taxon>Haptista</taxon>
        <taxon>Haptophyta</taxon>
        <taxon>Prymnesiophyceae</taxon>
        <taxon>Prymnesiales</taxon>
        <taxon>Prymnesiaceae</taxon>
        <taxon>Prymnesium</taxon>
    </lineage>
</organism>
<feature type="region of interest" description="Disordered" evidence="1">
    <location>
        <begin position="44"/>
        <end position="67"/>
    </location>
</feature>
<dbReference type="Proteomes" id="UP001515480">
    <property type="component" value="Unassembled WGS sequence"/>
</dbReference>
<gene>
    <name evidence="2" type="ORF">AB1Y20_009851</name>
</gene>
<evidence type="ECO:0000313" key="3">
    <source>
        <dbReference type="Proteomes" id="UP001515480"/>
    </source>
</evidence>
<feature type="region of interest" description="Disordered" evidence="1">
    <location>
        <begin position="130"/>
        <end position="155"/>
    </location>
</feature>
<evidence type="ECO:0008006" key="4">
    <source>
        <dbReference type="Google" id="ProtNLM"/>
    </source>
</evidence>
<sequence length="346" mass="39106">MCRFCDQIGPVCAHFEFRDFAGYCLGSYVEESLEECVEETPVSASSGIEASTQTCLQSEPAPPPRPAPKLREAIISAEPREPPAATNKWFDVRPGPAEASEILFLALAITWNAPVVSELKEWAAEVCREEQHGQRAPPESWTRPTTAEWEPNGKNLGRLLRPVHAALSMTATNEFLEQTCKAMQVLRLPGHRDGMTPSNIKWYLKSLPSEAPCKDSKRSTGLARWKGRTFVMCAAGLVKRHVAEMRRALQLDEEMDHLPTAAEEIKQLKDGIAEKDEELSKYKSSLDQVRRERKNARDAHRISAQRLQDKHRAVSSARQDERSKGREKLKDRLQRESEKNQRLKAK</sequence>
<reference evidence="2 3" key="1">
    <citation type="journal article" date="2024" name="Science">
        <title>Giant polyketide synthase enzymes in the biosynthesis of giant marine polyether toxins.</title>
        <authorList>
            <person name="Fallon T.R."/>
            <person name="Shende V.V."/>
            <person name="Wierzbicki I.H."/>
            <person name="Pendleton A.L."/>
            <person name="Watervoot N.F."/>
            <person name="Auber R.P."/>
            <person name="Gonzalez D.J."/>
            <person name="Wisecaver J.H."/>
            <person name="Moore B.S."/>
        </authorList>
    </citation>
    <scope>NUCLEOTIDE SEQUENCE [LARGE SCALE GENOMIC DNA]</scope>
    <source>
        <strain evidence="2 3">12B1</strain>
    </source>
</reference>
<dbReference type="AlphaFoldDB" id="A0AB34K5L4"/>
<proteinExistence type="predicted"/>
<evidence type="ECO:0000256" key="1">
    <source>
        <dbReference type="SAM" id="MobiDB-lite"/>
    </source>
</evidence>
<evidence type="ECO:0000313" key="2">
    <source>
        <dbReference type="EMBL" id="KAL1528508.1"/>
    </source>
</evidence>
<comment type="caution">
    <text evidence="2">The sequence shown here is derived from an EMBL/GenBank/DDBJ whole genome shotgun (WGS) entry which is preliminary data.</text>
</comment>
<keyword evidence="3" id="KW-1185">Reference proteome</keyword>
<feature type="region of interest" description="Disordered" evidence="1">
    <location>
        <begin position="284"/>
        <end position="346"/>
    </location>
</feature>
<dbReference type="EMBL" id="JBGBPQ010000002">
    <property type="protein sequence ID" value="KAL1528508.1"/>
    <property type="molecule type" value="Genomic_DNA"/>
</dbReference>
<feature type="compositionally biased region" description="Polar residues" evidence="1">
    <location>
        <begin position="44"/>
        <end position="57"/>
    </location>
</feature>
<protein>
    <recommendedName>
        <fullName evidence="4">Structural maintenance of chromosomes protein 5</fullName>
    </recommendedName>
</protein>
<accession>A0AB34K5L4</accession>